<dbReference type="Pfam" id="PF04754">
    <property type="entry name" value="Transposase_31"/>
    <property type="match status" value="1"/>
</dbReference>
<dbReference type="InterPro" id="IPR010106">
    <property type="entry name" value="RpnA"/>
</dbReference>
<dbReference type="PANTHER" id="PTHR34611:SF2">
    <property type="entry name" value="INACTIVE RECOMBINATION-PROMOTING NUCLEASE-LIKE PROTEIN RPNE-RELATED"/>
    <property type="match status" value="1"/>
</dbReference>
<feature type="domain" description="Transposase (putative) YhgA-like" evidence="2">
    <location>
        <begin position="8"/>
        <end position="208"/>
    </location>
</feature>
<dbReference type="PANTHER" id="PTHR34611">
    <property type="match status" value="1"/>
</dbReference>
<evidence type="ECO:0000313" key="4">
    <source>
        <dbReference type="Proteomes" id="UP001199659"/>
    </source>
</evidence>
<comment type="similarity">
    <text evidence="1">Belongs to the Rpn/YhgA-like nuclease family.</text>
</comment>
<name>A0ABY3S5P3_9ENTR</name>
<dbReference type="EMBL" id="CP087880">
    <property type="protein sequence ID" value="UGS42042.1"/>
    <property type="molecule type" value="Genomic_DNA"/>
</dbReference>
<dbReference type="NCBIfam" id="TIGR01784">
    <property type="entry name" value="T_den_put_tspse"/>
    <property type="match status" value="1"/>
</dbReference>
<evidence type="ECO:0000256" key="1">
    <source>
        <dbReference type="ARBA" id="ARBA00009787"/>
    </source>
</evidence>
<reference evidence="3 4" key="1">
    <citation type="journal article" date="2022" name="Int. J. Syst. Evol. Microbiol.">
        <title>Pseudocitrobacter corydidari sp. nov., isolated from the Asian emerald cockroach Corydidarum magnifica.</title>
        <authorList>
            <person name="Guzman J."/>
            <person name="Poehlein A."/>
            <person name="Glaeser S.P."/>
            <person name="Schwengers O."/>
            <person name="Blom J."/>
            <person name="Hollensteiner J."/>
            <person name="Kampfer P."/>
            <person name="Vilcinskas A."/>
        </authorList>
    </citation>
    <scope>NUCLEOTIDE SEQUENCE [LARGE SCALE GENOMIC DNA]</scope>
    <source>
        <strain evidence="3">G163CM</strain>
    </source>
</reference>
<protein>
    <submittedName>
        <fullName evidence="3">ISNCY family transposase ISRor2</fullName>
    </submittedName>
</protein>
<evidence type="ECO:0000259" key="2">
    <source>
        <dbReference type="Pfam" id="PF04754"/>
    </source>
</evidence>
<gene>
    <name evidence="3" type="ORF">G163CM_27670</name>
</gene>
<organism evidence="3 4">
    <name type="scientific">Pseudocitrobacter corydidari</name>
    <dbReference type="NCBI Taxonomy" id="2891570"/>
    <lineage>
        <taxon>Bacteria</taxon>
        <taxon>Pseudomonadati</taxon>
        <taxon>Pseudomonadota</taxon>
        <taxon>Gammaproteobacteria</taxon>
        <taxon>Enterobacterales</taxon>
        <taxon>Enterobacteriaceae</taxon>
        <taxon>Pseudocitrobacter</taxon>
    </lineage>
</organism>
<evidence type="ECO:0000313" key="3">
    <source>
        <dbReference type="EMBL" id="UGS42042.1"/>
    </source>
</evidence>
<dbReference type="Proteomes" id="UP001199659">
    <property type="component" value="Chromosome"/>
</dbReference>
<sequence>METVATMPHDAVFKNFLTHTDTARDFLDIHLPEEIKAICDLSTLTLESGNFVEESLQEQYSDVLYSVSMQGHPGYLHILIEHQSTPSKKIAFRMMRYAIAAMHRHLEAGFQQLPLVVPILFYQGKTSPYPYSMCWMDMFASPELARRLYSEPFPLVDITTIPDDEIMQHRRVAILELLQKHIRQRDLMKMLEDLVTLLSAEYTTESQLITLVNYMLLRGHTDQPKIFYRELGRRLPKEKTMGTVAEWLEEQGILKGLEQGIQQGMQQGIQHGMLQGESNATHRVATRMLKSGMSPEFVAEMTDLTREEIDKIPDWR</sequence>
<dbReference type="InterPro" id="IPR006842">
    <property type="entry name" value="Transposase_31"/>
</dbReference>
<proteinExistence type="inferred from homology"/>
<dbReference type="InterPro" id="IPR051699">
    <property type="entry name" value="Rpn/YhgA-like_nuclease"/>
</dbReference>
<keyword evidence="4" id="KW-1185">Reference proteome</keyword>
<accession>A0ABY3S5P3</accession>
<dbReference type="RefSeq" id="WP_231825360.1">
    <property type="nucleotide sequence ID" value="NZ_CP087880.1"/>
</dbReference>